<gene>
    <name evidence="9" type="ORF">ANN_15661</name>
</gene>
<dbReference type="SUPFAM" id="SSF48264">
    <property type="entry name" value="Cytochrome P450"/>
    <property type="match status" value="1"/>
</dbReference>
<dbReference type="Proteomes" id="UP001148838">
    <property type="component" value="Unassembled WGS sequence"/>
</dbReference>
<keyword evidence="4 8" id="KW-0479">Metal-binding</keyword>
<keyword evidence="3 8" id="KW-0349">Heme</keyword>
<evidence type="ECO:0000256" key="1">
    <source>
        <dbReference type="ARBA" id="ARBA00001971"/>
    </source>
</evidence>
<dbReference type="InterPro" id="IPR002401">
    <property type="entry name" value="Cyt_P450_E_grp-I"/>
</dbReference>
<dbReference type="PRINTS" id="PR00385">
    <property type="entry name" value="P450"/>
</dbReference>
<evidence type="ECO:0000256" key="5">
    <source>
        <dbReference type="ARBA" id="ARBA00023002"/>
    </source>
</evidence>
<evidence type="ECO:0000256" key="6">
    <source>
        <dbReference type="ARBA" id="ARBA00023004"/>
    </source>
</evidence>
<evidence type="ECO:0000256" key="4">
    <source>
        <dbReference type="ARBA" id="ARBA00022723"/>
    </source>
</evidence>
<evidence type="ECO:0000256" key="7">
    <source>
        <dbReference type="ARBA" id="ARBA00023033"/>
    </source>
</evidence>
<comment type="cofactor">
    <cofactor evidence="1">
        <name>heme</name>
        <dbReference type="ChEBI" id="CHEBI:30413"/>
    </cofactor>
</comment>
<protein>
    <recommendedName>
        <fullName evidence="11">Cytochrome P450</fullName>
    </recommendedName>
</protein>
<keyword evidence="5 8" id="KW-0560">Oxidoreductase</keyword>
<dbReference type="InterPro" id="IPR036396">
    <property type="entry name" value="Cyt_P450_sf"/>
</dbReference>
<reference evidence="9 10" key="1">
    <citation type="journal article" date="2022" name="Allergy">
        <title>Genome assembly and annotation of Periplaneta americana reveal a comprehensive cockroach allergen profile.</title>
        <authorList>
            <person name="Wang L."/>
            <person name="Xiong Q."/>
            <person name="Saelim N."/>
            <person name="Wang L."/>
            <person name="Nong W."/>
            <person name="Wan A.T."/>
            <person name="Shi M."/>
            <person name="Liu X."/>
            <person name="Cao Q."/>
            <person name="Hui J.H.L."/>
            <person name="Sookrung N."/>
            <person name="Leung T.F."/>
            <person name="Tungtrongchitr A."/>
            <person name="Tsui S.K.W."/>
        </authorList>
    </citation>
    <scope>NUCLEOTIDE SEQUENCE [LARGE SCALE GENOMIC DNA]</scope>
    <source>
        <strain evidence="9">PWHHKU_190912</strain>
    </source>
</reference>
<sequence>MEPLSLILGGALFLVAIMFLFSSDKNKSHIAKQVNKLPGPTSYPFVGTGLPLLFLKRNEFFAYRQGNVDKYKPTFRTWNGSQPQIHITKPEHIEVILRSSDHIDKGQSYSFLHKWLGTGLLTSTGKNDSLIFVFNLLQSCNENKGKKWFTHRKLITPTFHFKILDNFVEVFSEKSEILVDKLKKEVGSQGFDIYPYITKCALDIICETAMGTPIYAQDERGYDYVTAVYDMSELTIHRIFRPWLHNDFVFNLTEKGRRHEECLRVLHGFTKRVIQERKAQLKGDFNKSPSTSTDEDAFLGRKKRKAFLDLLLEASTGDIKLTDEELREEVDTFMFEGHDTTSAGMTWALFLLGLHPDVQEKAYEEQKNIFQGSERSVTMKDLNEMKYLERVIKETLRLYPSVPIFGRQLHSEAELGDFTVPAGCSVIMYIYNLHRNPEQFPNPENFDPDNFLPEKVTNRHPYAYIPFSAGPRNCIGQKFALLEEKTVLSYILRNYEVISLDKRQDVNLMAEIVLRPEKGINVSIKPRNK</sequence>
<dbReference type="Pfam" id="PF00067">
    <property type="entry name" value="p450"/>
    <property type="match status" value="1"/>
</dbReference>
<keyword evidence="6 8" id="KW-0408">Iron</keyword>
<dbReference type="InterPro" id="IPR050196">
    <property type="entry name" value="Cytochrome_P450_Monoox"/>
</dbReference>
<dbReference type="PANTHER" id="PTHR24291:SF209">
    <property type="entry name" value="CYTOCHROME P450-LIKE PROTEIN"/>
    <property type="match status" value="1"/>
</dbReference>
<keyword evidence="10" id="KW-1185">Reference proteome</keyword>
<evidence type="ECO:0000256" key="3">
    <source>
        <dbReference type="ARBA" id="ARBA00022617"/>
    </source>
</evidence>
<dbReference type="EMBL" id="JAJSOF020000027">
    <property type="protein sequence ID" value="KAJ4433402.1"/>
    <property type="molecule type" value="Genomic_DNA"/>
</dbReference>
<evidence type="ECO:0000313" key="10">
    <source>
        <dbReference type="Proteomes" id="UP001148838"/>
    </source>
</evidence>
<dbReference type="Gene3D" id="1.10.630.10">
    <property type="entry name" value="Cytochrome P450"/>
    <property type="match status" value="1"/>
</dbReference>
<keyword evidence="7 8" id="KW-0503">Monooxygenase</keyword>
<dbReference type="PANTHER" id="PTHR24291">
    <property type="entry name" value="CYTOCHROME P450 FAMILY 4"/>
    <property type="match status" value="1"/>
</dbReference>
<accession>A0ABQ8SIC1</accession>
<organism evidence="9 10">
    <name type="scientific">Periplaneta americana</name>
    <name type="common">American cockroach</name>
    <name type="synonym">Blatta americana</name>
    <dbReference type="NCBI Taxonomy" id="6978"/>
    <lineage>
        <taxon>Eukaryota</taxon>
        <taxon>Metazoa</taxon>
        <taxon>Ecdysozoa</taxon>
        <taxon>Arthropoda</taxon>
        <taxon>Hexapoda</taxon>
        <taxon>Insecta</taxon>
        <taxon>Pterygota</taxon>
        <taxon>Neoptera</taxon>
        <taxon>Polyneoptera</taxon>
        <taxon>Dictyoptera</taxon>
        <taxon>Blattodea</taxon>
        <taxon>Blattoidea</taxon>
        <taxon>Blattidae</taxon>
        <taxon>Blattinae</taxon>
        <taxon>Periplaneta</taxon>
    </lineage>
</organism>
<dbReference type="InterPro" id="IPR017972">
    <property type="entry name" value="Cyt_P450_CS"/>
</dbReference>
<comment type="similarity">
    <text evidence="2 8">Belongs to the cytochrome P450 family.</text>
</comment>
<name>A0ABQ8SIC1_PERAM</name>
<dbReference type="PROSITE" id="PS00086">
    <property type="entry name" value="CYTOCHROME_P450"/>
    <property type="match status" value="1"/>
</dbReference>
<comment type="caution">
    <text evidence="9">The sequence shown here is derived from an EMBL/GenBank/DDBJ whole genome shotgun (WGS) entry which is preliminary data.</text>
</comment>
<dbReference type="PRINTS" id="PR00463">
    <property type="entry name" value="EP450I"/>
</dbReference>
<evidence type="ECO:0000313" key="9">
    <source>
        <dbReference type="EMBL" id="KAJ4433402.1"/>
    </source>
</evidence>
<dbReference type="InterPro" id="IPR001128">
    <property type="entry name" value="Cyt_P450"/>
</dbReference>
<evidence type="ECO:0000256" key="8">
    <source>
        <dbReference type="RuleBase" id="RU000461"/>
    </source>
</evidence>
<proteinExistence type="inferred from homology"/>
<evidence type="ECO:0000256" key="2">
    <source>
        <dbReference type="ARBA" id="ARBA00010617"/>
    </source>
</evidence>
<evidence type="ECO:0008006" key="11">
    <source>
        <dbReference type="Google" id="ProtNLM"/>
    </source>
</evidence>